<gene>
    <name evidence="2" type="ORF">SAMN05421757_107144</name>
</gene>
<feature type="domain" description="YjiS-like" evidence="1">
    <location>
        <begin position="32"/>
        <end position="66"/>
    </location>
</feature>
<protein>
    <recommendedName>
        <fullName evidence="1">YjiS-like domain-containing protein</fullName>
    </recommendedName>
</protein>
<evidence type="ECO:0000313" key="2">
    <source>
        <dbReference type="EMBL" id="SNT18025.1"/>
    </source>
</evidence>
<dbReference type="InterPro" id="IPR009506">
    <property type="entry name" value="YjiS-like"/>
</dbReference>
<evidence type="ECO:0000313" key="3">
    <source>
        <dbReference type="Proteomes" id="UP000198426"/>
    </source>
</evidence>
<accession>A0A239KIX9</accession>
<dbReference type="EMBL" id="FZOY01000007">
    <property type="protein sequence ID" value="SNT18025.1"/>
    <property type="molecule type" value="Genomic_DNA"/>
</dbReference>
<dbReference type="Proteomes" id="UP000198426">
    <property type="component" value="Unassembled WGS sequence"/>
</dbReference>
<dbReference type="Pfam" id="PF06568">
    <property type="entry name" value="YjiS-like"/>
    <property type="match status" value="1"/>
</dbReference>
<keyword evidence="3" id="KW-1185">Reference proteome</keyword>
<reference evidence="2 3" key="1">
    <citation type="submission" date="2017-06" db="EMBL/GenBank/DDBJ databases">
        <authorList>
            <person name="Kim H.J."/>
            <person name="Triplett B.A."/>
        </authorList>
    </citation>
    <scope>NUCLEOTIDE SEQUENCE [LARGE SCALE GENOMIC DNA]</scope>
    <source>
        <strain evidence="2 3">DSM 29339</strain>
    </source>
</reference>
<dbReference type="AlphaFoldDB" id="A0A239KIX9"/>
<dbReference type="OrthoDB" id="8005167at2"/>
<name>A0A239KIX9_9RHOB</name>
<proteinExistence type="predicted"/>
<dbReference type="RefSeq" id="WP_089234356.1">
    <property type="nucleotide sequence ID" value="NZ_FZOY01000007.1"/>
</dbReference>
<sequence>MAQISPASDPRLESLSARQSLPLLADVALWMAAAVVKWDCRHRSRRALTRLTPHQLKDIGITPEMADQEIRKPFWIP</sequence>
<evidence type="ECO:0000259" key="1">
    <source>
        <dbReference type="Pfam" id="PF06568"/>
    </source>
</evidence>
<organism evidence="2 3">
    <name type="scientific">Tropicimonas sediminicola</name>
    <dbReference type="NCBI Taxonomy" id="1031541"/>
    <lineage>
        <taxon>Bacteria</taxon>
        <taxon>Pseudomonadati</taxon>
        <taxon>Pseudomonadota</taxon>
        <taxon>Alphaproteobacteria</taxon>
        <taxon>Rhodobacterales</taxon>
        <taxon>Roseobacteraceae</taxon>
        <taxon>Tropicimonas</taxon>
    </lineage>
</organism>